<sequence length="76" mass="8748">TLRYHLKPDRKHTVYEVEVVGLLLAAKLIATKRNMVYPASIFIDNQAAIQSGKSQYMYLGRYLVEHFHSLTVQLAK</sequence>
<dbReference type="AlphaFoldDB" id="A0A0C9ZWK4"/>
<accession>A0A0C9ZWK4</accession>
<evidence type="ECO:0000313" key="2">
    <source>
        <dbReference type="Proteomes" id="UP000054485"/>
    </source>
</evidence>
<dbReference type="HOGENOM" id="CLU_2661424_0_0_1"/>
<dbReference type="OrthoDB" id="2681093at2759"/>
<organism evidence="1 2">
    <name type="scientific">Suillus luteus UH-Slu-Lm8-n1</name>
    <dbReference type="NCBI Taxonomy" id="930992"/>
    <lineage>
        <taxon>Eukaryota</taxon>
        <taxon>Fungi</taxon>
        <taxon>Dikarya</taxon>
        <taxon>Basidiomycota</taxon>
        <taxon>Agaricomycotina</taxon>
        <taxon>Agaricomycetes</taxon>
        <taxon>Agaricomycetidae</taxon>
        <taxon>Boletales</taxon>
        <taxon>Suillineae</taxon>
        <taxon>Suillaceae</taxon>
        <taxon>Suillus</taxon>
    </lineage>
</organism>
<gene>
    <name evidence="1" type="ORF">CY34DRAFT_98974</name>
</gene>
<feature type="non-terminal residue" evidence="1">
    <location>
        <position position="1"/>
    </location>
</feature>
<protein>
    <submittedName>
        <fullName evidence="1">Uncharacterized protein</fullName>
    </submittedName>
</protein>
<name>A0A0C9ZWK4_9AGAM</name>
<dbReference type="Proteomes" id="UP000054485">
    <property type="component" value="Unassembled WGS sequence"/>
</dbReference>
<proteinExistence type="predicted"/>
<reference evidence="2" key="2">
    <citation type="submission" date="2015-01" db="EMBL/GenBank/DDBJ databases">
        <title>Evolutionary Origins and Diversification of the Mycorrhizal Mutualists.</title>
        <authorList>
            <consortium name="DOE Joint Genome Institute"/>
            <consortium name="Mycorrhizal Genomics Consortium"/>
            <person name="Kohler A."/>
            <person name="Kuo A."/>
            <person name="Nagy L.G."/>
            <person name="Floudas D."/>
            <person name="Copeland A."/>
            <person name="Barry K.W."/>
            <person name="Cichocki N."/>
            <person name="Veneault-Fourrey C."/>
            <person name="LaButti K."/>
            <person name="Lindquist E.A."/>
            <person name="Lipzen A."/>
            <person name="Lundell T."/>
            <person name="Morin E."/>
            <person name="Murat C."/>
            <person name="Riley R."/>
            <person name="Ohm R."/>
            <person name="Sun H."/>
            <person name="Tunlid A."/>
            <person name="Henrissat B."/>
            <person name="Grigoriev I.V."/>
            <person name="Hibbett D.S."/>
            <person name="Martin F."/>
        </authorList>
    </citation>
    <scope>NUCLEOTIDE SEQUENCE [LARGE SCALE GENOMIC DNA]</scope>
    <source>
        <strain evidence="2">UH-Slu-Lm8-n1</strain>
    </source>
</reference>
<reference evidence="1 2" key="1">
    <citation type="submission" date="2014-04" db="EMBL/GenBank/DDBJ databases">
        <authorList>
            <consortium name="DOE Joint Genome Institute"/>
            <person name="Kuo A."/>
            <person name="Ruytinx J."/>
            <person name="Rineau F."/>
            <person name="Colpaert J."/>
            <person name="Kohler A."/>
            <person name="Nagy L.G."/>
            <person name="Floudas D."/>
            <person name="Copeland A."/>
            <person name="Barry K.W."/>
            <person name="Cichocki N."/>
            <person name="Veneault-Fourrey C."/>
            <person name="LaButti K."/>
            <person name="Lindquist E.A."/>
            <person name="Lipzen A."/>
            <person name="Lundell T."/>
            <person name="Morin E."/>
            <person name="Murat C."/>
            <person name="Sun H."/>
            <person name="Tunlid A."/>
            <person name="Henrissat B."/>
            <person name="Grigoriev I.V."/>
            <person name="Hibbett D.S."/>
            <person name="Martin F."/>
            <person name="Nordberg H.P."/>
            <person name="Cantor M.N."/>
            <person name="Hua S.X."/>
        </authorList>
    </citation>
    <scope>NUCLEOTIDE SEQUENCE [LARGE SCALE GENOMIC DNA]</scope>
    <source>
        <strain evidence="1 2">UH-Slu-Lm8-n1</strain>
    </source>
</reference>
<evidence type="ECO:0000313" key="1">
    <source>
        <dbReference type="EMBL" id="KIK33806.1"/>
    </source>
</evidence>
<dbReference type="EMBL" id="KN835866">
    <property type="protein sequence ID" value="KIK33806.1"/>
    <property type="molecule type" value="Genomic_DNA"/>
</dbReference>
<dbReference type="InParanoid" id="A0A0C9ZWK4"/>
<keyword evidence="2" id="KW-1185">Reference proteome</keyword>